<sequence length="83" mass="8513">MLARRALLRLALAAAAPGARVPGWGEAQRAAAWLSSGRQGLSPVPFGSGLAPEGAPAAEGLPERFASPAERPTPSYSSMEEVD</sequence>
<keyword evidence="2" id="KW-0732">Signal</keyword>
<name>A0A0Q3Q879_AMAAE</name>
<gene>
    <name evidence="3" type="ORF">AAES_49288</name>
</gene>
<feature type="compositionally biased region" description="Polar residues" evidence="1">
    <location>
        <begin position="74"/>
        <end position="83"/>
    </location>
</feature>
<protein>
    <submittedName>
        <fullName evidence="3">Uncharacterized protein</fullName>
    </submittedName>
</protein>
<reference evidence="3 4" key="1">
    <citation type="submission" date="2015-10" db="EMBL/GenBank/DDBJ databases">
        <authorList>
            <person name="Gilbert D.G."/>
        </authorList>
    </citation>
    <scope>NUCLEOTIDE SEQUENCE [LARGE SCALE GENOMIC DNA]</scope>
    <source>
        <strain evidence="3">FVVF132</strain>
    </source>
</reference>
<evidence type="ECO:0000313" key="4">
    <source>
        <dbReference type="Proteomes" id="UP000051836"/>
    </source>
</evidence>
<feature type="chain" id="PRO_5006206761" evidence="2">
    <location>
        <begin position="19"/>
        <end position="83"/>
    </location>
</feature>
<comment type="caution">
    <text evidence="3">The sequence shown here is derived from an EMBL/GenBank/DDBJ whole genome shotgun (WGS) entry which is preliminary data.</text>
</comment>
<evidence type="ECO:0000256" key="1">
    <source>
        <dbReference type="SAM" id="MobiDB-lite"/>
    </source>
</evidence>
<dbReference type="EMBL" id="LMAW01001091">
    <property type="protein sequence ID" value="KQK84540.1"/>
    <property type="molecule type" value="Genomic_DNA"/>
</dbReference>
<feature type="compositionally biased region" description="Low complexity" evidence="1">
    <location>
        <begin position="49"/>
        <end position="60"/>
    </location>
</feature>
<proteinExistence type="predicted"/>
<evidence type="ECO:0000313" key="3">
    <source>
        <dbReference type="EMBL" id="KQK84540.1"/>
    </source>
</evidence>
<feature type="region of interest" description="Disordered" evidence="1">
    <location>
        <begin position="44"/>
        <end position="83"/>
    </location>
</feature>
<dbReference type="AlphaFoldDB" id="A0A0Q3Q879"/>
<accession>A0A0Q3Q879</accession>
<feature type="signal peptide" evidence="2">
    <location>
        <begin position="1"/>
        <end position="18"/>
    </location>
</feature>
<dbReference type="Proteomes" id="UP000051836">
    <property type="component" value="Unassembled WGS sequence"/>
</dbReference>
<keyword evidence="4" id="KW-1185">Reference proteome</keyword>
<evidence type="ECO:0000256" key="2">
    <source>
        <dbReference type="SAM" id="SignalP"/>
    </source>
</evidence>
<organism evidence="3 4">
    <name type="scientific">Amazona aestiva</name>
    <name type="common">Blue-fronted Amazon parrot</name>
    <dbReference type="NCBI Taxonomy" id="12930"/>
    <lineage>
        <taxon>Eukaryota</taxon>
        <taxon>Metazoa</taxon>
        <taxon>Chordata</taxon>
        <taxon>Craniata</taxon>
        <taxon>Vertebrata</taxon>
        <taxon>Euteleostomi</taxon>
        <taxon>Archelosauria</taxon>
        <taxon>Archosauria</taxon>
        <taxon>Dinosauria</taxon>
        <taxon>Saurischia</taxon>
        <taxon>Theropoda</taxon>
        <taxon>Coelurosauria</taxon>
        <taxon>Aves</taxon>
        <taxon>Neognathae</taxon>
        <taxon>Neoaves</taxon>
        <taxon>Telluraves</taxon>
        <taxon>Australaves</taxon>
        <taxon>Psittaciformes</taxon>
        <taxon>Psittacidae</taxon>
        <taxon>Amazona</taxon>
    </lineage>
</organism>